<dbReference type="InterPro" id="IPR050090">
    <property type="entry name" value="Tyrosine_recombinase_XerCD"/>
</dbReference>
<dbReference type="GO" id="GO:0003677">
    <property type="term" value="F:DNA binding"/>
    <property type="evidence" value="ECO:0007669"/>
    <property type="project" value="UniProtKB-UniRule"/>
</dbReference>
<feature type="domain" description="Tyr recombinase" evidence="5">
    <location>
        <begin position="160"/>
        <end position="366"/>
    </location>
</feature>
<dbReference type="Gene3D" id="1.10.150.130">
    <property type="match status" value="1"/>
</dbReference>
<dbReference type="InterPro" id="IPR013762">
    <property type="entry name" value="Integrase-like_cat_sf"/>
</dbReference>
<dbReference type="InterPro" id="IPR044068">
    <property type="entry name" value="CB"/>
</dbReference>
<evidence type="ECO:0000256" key="3">
    <source>
        <dbReference type="ARBA" id="ARBA00023172"/>
    </source>
</evidence>
<dbReference type="AlphaFoldDB" id="K9ZZT1"/>
<dbReference type="CDD" id="cd01189">
    <property type="entry name" value="INT_ICEBs1_C_like"/>
    <property type="match status" value="1"/>
</dbReference>
<dbReference type="HOGENOM" id="CLU_027562_17_1_0"/>
<dbReference type="eggNOG" id="COG0582">
    <property type="taxonomic scope" value="Bacteria"/>
</dbReference>
<evidence type="ECO:0000259" key="5">
    <source>
        <dbReference type="PROSITE" id="PS51898"/>
    </source>
</evidence>
<dbReference type="SUPFAM" id="SSF56349">
    <property type="entry name" value="DNA breaking-rejoining enzymes"/>
    <property type="match status" value="1"/>
</dbReference>
<feature type="domain" description="Core-binding (CB)" evidence="6">
    <location>
        <begin position="68"/>
        <end position="143"/>
    </location>
</feature>
<keyword evidence="8" id="KW-1185">Reference proteome</keyword>
<dbReference type="RefSeq" id="WP_015235436.1">
    <property type="nucleotide sequence ID" value="NC_019793.1"/>
</dbReference>
<dbReference type="PANTHER" id="PTHR30349:SF64">
    <property type="entry name" value="PROPHAGE INTEGRASE INTD-RELATED"/>
    <property type="match status" value="1"/>
</dbReference>
<protein>
    <submittedName>
        <fullName evidence="7">Site-specific recombinase XerD</fullName>
    </submittedName>
</protein>
<dbReference type="PATRIC" id="fig|937777.3.peg.1588"/>
<dbReference type="EMBL" id="CP003382">
    <property type="protein sequence ID" value="AFZ67128.1"/>
    <property type="molecule type" value="Genomic_DNA"/>
</dbReference>
<dbReference type="Pfam" id="PF00589">
    <property type="entry name" value="Phage_integrase"/>
    <property type="match status" value="1"/>
</dbReference>
<dbReference type="OrthoDB" id="9785687at2"/>
<comment type="similarity">
    <text evidence="1">Belongs to the 'phage' integrase family.</text>
</comment>
<reference evidence="8" key="1">
    <citation type="submission" date="2012-03" db="EMBL/GenBank/DDBJ databases">
        <title>Complete sequence of chromosome of Deinococcus peraridilitoris DSM 19664.</title>
        <authorList>
            <person name="Lucas S."/>
            <person name="Copeland A."/>
            <person name="Lapidus A."/>
            <person name="Glavina del Rio T."/>
            <person name="Dalin E."/>
            <person name="Tice H."/>
            <person name="Bruce D."/>
            <person name="Goodwin L."/>
            <person name="Pitluck S."/>
            <person name="Peters L."/>
            <person name="Mikhailova N."/>
            <person name="Lu M."/>
            <person name="Kyrpides N."/>
            <person name="Mavromatis K."/>
            <person name="Ivanova N."/>
            <person name="Brettin T."/>
            <person name="Detter J.C."/>
            <person name="Han C."/>
            <person name="Larimer F."/>
            <person name="Land M."/>
            <person name="Hauser L."/>
            <person name="Markowitz V."/>
            <person name="Cheng J.-F."/>
            <person name="Hugenholtz P."/>
            <person name="Woyke T."/>
            <person name="Wu D."/>
            <person name="Pukall R."/>
            <person name="Steenblock K."/>
            <person name="Brambilla E."/>
            <person name="Klenk H.-P."/>
            <person name="Eisen J.A."/>
        </authorList>
    </citation>
    <scope>NUCLEOTIDE SEQUENCE [LARGE SCALE GENOMIC DNA]</scope>
    <source>
        <strain evidence="8">DSM 19664 / LMG 22246 / CIP 109416 / KR-200</strain>
    </source>
</reference>
<evidence type="ECO:0000256" key="1">
    <source>
        <dbReference type="ARBA" id="ARBA00008857"/>
    </source>
</evidence>
<dbReference type="GO" id="GO:0015074">
    <property type="term" value="P:DNA integration"/>
    <property type="evidence" value="ECO:0007669"/>
    <property type="project" value="InterPro"/>
</dbReference>
<dbReference type="KEGG" id="dpd:Deipe_1587"/>
<dbReference type="Proteomes" id="UP000010467">
    <property type="component" value="Chromosome"/>
</dbReference>
<organism evidence="7 8">
    <name type="scientific">Deinococcus peraridilitoris (strain DSM 19664 / LMG 22246 / CIP 109416 / KR-200)</name>
    <dbReference type="NCBI Taxonomy" id="937777"/>
    <lineage>
        <taxon>Bacteria</taxon>
        <taxon>Thermotogati</taxon>
        <taxon>Deinococcota</taxon>
        <taxon>Deinococci</taxon>
        <taxon>Deinococcales</taxon>
        <taxon>Deinococcaceae</taxon>
        <taxon>Deinococcus</taxon>
    </lineage>
</organism>
<dbReference type="STRING" id="937777.Deipe_1587"/>
<evidence type="ECO:0000313" key="7">
    <source>
        <dbReference type="EMBL" id="AFZ67128.1"/>
    </source>
</evidence>
<evidence type="ECO:0000256" key="2">
    <source>
        <dbReference type="ARBA" id="ARBA00023125"/>
    </source>
</evidence>
<keyword evidence="3" id="KW-0233">DNA recombination</keyword>
<sequence length="404" mass="46286">MRKSANGEGTIYKRKDGRYEARITVGRTEQGHPRRISKISRKRKDVSDWLSEQLAKRNAGDLTEPSRVTFAGWVEHYHASLTVRPNTMDDYHKALAPAIETLGHVKLRELTPARLQAALNEWTKKRTAYQNRKTVKRLRATLAEAERLELIVRNPARTLRLPKTEAQQILVWWAEEAQQVLAYARANDHRLFPFLHVNLVTGLRREEMLGLRWQDVDFEHHELHVRQTITFIAGKADIGEPKTPKSRRTVDLDEDTINVLRTWQSRQQLERQLAGDRWQHTDLVFATPVGKAWAETYLAKVFRSVMEAAGVPRIRLYDLRHCYASIAYEAGVPLKLISDRMGHENIAFTLKTYVHSSKRMRKATAWSASRLFGSAVDRVMAAEGGEGNVAVMLPSKGKKRQDAS</sequence>
<accession>K9ZZT1</accession>
<dbReference type="PROSITE" id="PS51898">
    <property type="entry name" value="TYR_RECOMBINASE"/>
    <property type="match status" value="1"/>
</dbReference>
<evidence type="ECO:0000313" key="8">
    <source>
        <dbReference type="Proteomes" id="UP000010467"/>
    </source>
</evidence>
<dbReference type="InterPro" id="IPR010998">
    <property type="entry name" value="Integrase_recombinase_N"/>
</dbReference>
<dbReference type="InterPro" id="IPR011010">
    <property type="entry name" value="DNA_brk_join_enz"/>
</dbReference>
<keyword evidence="2 4" id="KW-0238">DNA-binding</keyword>
<evidence type="ECO:0000259" key="6">
    <source>
        <dbReference type="PROSITE" id="PS51900"/>
    </source>
</evidence>
<name>K9ZZT1_DEIPD</name>
<dbReference type="InterPro" id="IPR002104">
    <property type="entry name" value="Integrase_catalytic"/>
</dbReference>
<evidence type="ECO:0000256" key="4">
    <source>
        <dbReference type="PROSITE-ProRule" id="PRU01248"/>
    </source>
</evidence>
<dbReference type="GO" id="GO:0006310">
    <property type="term" value="P:DNA recombination"/>
    <property type="evidence" value="ECO:0007669"/>
    <property type="project" value="UniProtKB-KW"/>
</dbReference>
<proteinExistence type="inferred from homology"/>
<gene>
    <name evidence="7" type="ordered locus">Deipe_1587</name>
</gene>
<dbReference type="Gene3D" id="1.10.443.10">
    <property type="entry name" value="Intergrase catalytic core"/>
    <property type="match status" value="1"/>
</dbReference>
<dbReference type="PROSITE" id="PS51900">
    <property type="entry name" value="CB"/>
    <property type="match status" value="1"/>
</dbReference>
<dbReference type="PANTHER" id="PTHR30349">
    <property type="entry name" value="PHAGE INTEGRASE-RELATED"/>
    <property type="match status" value="1"/>
</dbReference>